<evidence type="ECO:0000256" key="4">
    <source>
        <dbReference type="ARBA" id="ARBA00023002"/>
    </source>
</evidence>
<dbReference type="InterPro" id="IPR005066">
    <property type="entry name" value="MoCF_OxRdtse_dimer"/>
</dbReference>
<dbReference type="InterPro" id="IPR014756">
    <property type="entry name" value="Ig_E-set"/>
</dbReference>
<keyword evidence="4" id="KW-0560">Oxidoreductase</keyword>
<evidence type="ECO:0000313" key="7">
    <source>
        <dbReference type="EMBL" id="SFV57513.1"/>
    </source>
</evidence>
<dbReference type="InterPro" id="IPR000572">
    <property type="entry name" value="OxRdtase_Mopterin-bd_dom"/>
</dbReference>
<dbReference type="GO" id="GO:0006790">
    <property type="term" value="P:sulfur compound metabolic process"/>
    <property type="evidence" value="ECO:0007669"/>
    <property type="project" value="TreeGrafter"/>
</dbReference>
<dbReference type="Gene3D" id="2.60.40.650">
    <property type="match status" value="1"/>
</dbReference>
<proteinExistence type="predicted"/>
<dbReference type="EMBL" id="FPHN01000078">
    <property type="protein sequence ID" value="SFV57513.1"/>
    <property type="molecule type" value="Genomic_DNA"/>
</dbReference>
<evidence type="ECO:0000256" key="2">
    <source>
        <dbReference type="ARBA" id="ARBA00022505"/>
    </source>
</evidence>
<dbReference type="GO" id="GO:0020037">
    <property type="term" value="F:heme binding"/>
    <property type="evidence" value="ECO:0007669"/>
    <property type="project" value="TreeGrafter"/>
</dbReference>
<dbReference type="InterPro" id="IPR036374">
    <property type="entry name" value="OxRdtase_Mopterin-bd_sf"/>
</dbReference>
<keyword evidence="3" id="KW-0479">Metal-binding</keyword>
<dbReference type="AlphaFoldDB" id="A0A1W1BVH6"/>
<organism evidence="7">
    <name type="scientific">hydrothermal vent metagenome</name>
    <dbReference type="NCBI Taxonomy" id="652676"/>
    <lineage>
        <taxon>unclassified sequences</taxon>
        <taxon>metagenomes</taxon>
        <taxon>ecological metagenomes</taxon>
    </lineage>
</organism>
<evidence type="ECO:0000256" key="1">
    <source>
        <dbReference type="ARBA" id="ARBA00001924"/>
    </source>
</evidence>
<dbReference type="GO" id="GO:0008482">
    <property type="term" value="F:sulfite oxidase activity"/>
    <property type="evidence" value="ECO:0007669"/>
    <property type="project" value="TreeGrafter"/>
</dbReference>
<dbReference type="PANTHER" id="PTHR19372:SF7">
    <property type="entry name" value="SULFITE OXIDASE, MITOCHONDRIAL"/>
    <property type="match status" value="1"/>
</dbReference>
<dbReference type="PRINTS" id="PR00407">
    <property type="entry name" value="EUMOPTERIN"/>
</dbReference>
<protein>
    <submittedName>
        <fullName evidence="7">Twin-arginine translocation pathway signal</fullName>
    </submittedName>
</protein>
<gene>
    <name evidence="7" type="ORF">MNB_SV-14-840</name>
</gene>
<name>A0A1W1BVH6_9ZZZZ</name>
<dbReference type="Pfam" id="PF03404">
    <property type="entry name" value="Mo-co_dimer"/>
    <property type="match status" value="1"/>
</dbReference>
<dbReference type="GO" id="GO:0043546">
    <property type="term" value="F:molybdopterin cofactor binding"/>
    <property type="evidence" value="ECO:0007669"/>
    <property type="project" value="TreeGrafter"/>
</dbReference>
<dbReference type="PANTHER" id="PTHR19372">
    <property type="entry name" value="SULFITE REDUCTASE"/>
    <property type="match status" value="1"/>
</dbReference>
<reference evidence="7" key="1">
    <citation type="submission" date="2016-10" db="EMBL/GenBank/DDBJ databases">
        <authorList>
            <person name="de Groot N.N."/>
        </authorList>
    </citation>
    <scope>NUCLEOTIDE SEQUENCE</scope>
</reference>
<dbReference type="SUPFAM" id="SSF56524">
    <property type="entry name" value="Oxidoreductase molybdopterin-binding domain"/>
    <property type="match status" value="1"/>
</dbReference>
<sequence length="401" mass="44767">MKRRDFFKKTAIVAGAAAIGTTTAEAGTTHQPIDNRKISNVTFPEKRPLIMYSDRPPLLETPRDVFTSALTPNDQFFVRWHMPDIPTLIDPDTFSISVNGLVKKELKISLNELKTKFEQVEVTAVLQCGGNSRSAFTPTAGGIQWGSGAMGCATWKGVRLSDILDHAGLKNDASWIGFNGSEKAAYYETPNFIRELHLDELDDHVILAYEMNGEDLPYLNGYPLRLIIPGVYSDSWVKMLSNITVTNEYKKLFFMDVAYRVPDNECECETPEKKAPKTKPITKMNVKSVIGYPTNGAKVNNKSAVVVRGVAWDDGHGISEVIVSLDGGKTWDKALLDKGKLGRYAYRAFRYTFKPKKFGKMTIMAKAINKIGQEQPLAKDIKWNHGGYKYNGIDEVIIEVV</sequence>
<keyword evidence="2" id="KW-0500">Molybdenum</keyword>
<evidence type="ECO:0000259" key="6">
    <source>
        <dbReference type="Pfam" id="PF03404"/>
    </source>
</evidence>
<evidence type="ECO:0000259" key="5">
    <source>
        <dbReference type="Pfam" id="PF00174"/>
    </source>
</evidence>
<accession>A0A1W1BVH6</accession>
<dbReference type="Gene3D" id="3.90.420.10">
    <property type="entry name" value="Oxidoreductase, molybdopterin-binding domain"/>
    <property type="match status" value="1"/>
</dbReference>
<feature type="domain" description="Moybdenum cofactor oxidoreductase dimerisation" evidence="6">
    <location>
        <begin position="280"/>
        <end position="389"/>
    </location>
</feature>
<dbReference type="Pfam" id="PF00174">
    <property type="entry name" value="Oxidored_molyb"/>
    <property type="match status" value="1"/>
</dbReference>
<dbReference type="InterPro" id="IPR008335">
    <property type="entry name" value="Mopterin_OxRdtase_euk"/>
</dbReference>
<dbReference type="GO" id="GO:0030151">
    <property type="term" value="F:molybdenum ion binding"/>
    <property type="evidence" value="ECO:0007669"/>
    <property type="project" value="InterPro"/>
</dbReference>
<dbReference type="SUPFAM" id="SSF81296">
    <property type="entry name" value="E set domains"/>
    <property type="match status" value="1"/>
</dbReference>
<evidence type="ECO:0000256" key="3">
    <source>
        <dbReference type="ARBA" id="ARBA00022723"/>
    </source>
</evidence>
<comment type="cofactor">
    <cofactor evidence="1">
        <name>Mo-molybdopterin</name>
        <dbReference type="ChEBI" id="CHEBI:71302"/>
    </cofactor>
</comment>
<feature type="domain" description="Oxidoreductase molybdopterin-binding" evidence="5">
    <location>
        <begin position="85"/>
        <end position="251"/>
    </location>
</feature>